<evidence type="ECO:0000313" key="5">
    <source>
        <dbReference type="Proteomes" id="UP000799324"/>
    </source>
</evidence>
<sequence length="351" mass="39047">MTQMWLLKAAWSGHHDVVDALLEAHVSLEKDDFPHDALQAAIYCGQENVAMRLLRDIPNVNMTGGYFENALQAACLGGNHGLAMHLLEMGADANAWGRHGSPLKAACFRGHNEVVRLLIRYGATMNATNSKWNALEAAASRGHLLTCHILVETYPRVVAQKESRGSSIQSVFETALYMAALEGYSEIVEYLLKSGAGSFLPRALEAALRGCNAEVLRVLLAQIPKLENYTRYQTNKGTHTPPDAWVTVDFESLLNARNNLEDEWKAKESADGLQKERYEFFISRVPEASWWQQIRANRLDFCQALGMHRPQGKRFISCSIPMHSRSSLTDNLGRYAVSSSASRLSMHTGTI</sequence>
<dbReference type="PANTHER" id="PTHR23206">
    <property type="entry name" value="MASK PROTEIN"/>
    <property type="match status" value="1"/>
</dbReference>
<dbReference type="Pfam" id="PF12796">
    <property type="entry name" value="Ank_2"/>
    <property type="match status" value="1"/>
</dbReference>
<keyword evidence="5" id="KW-1185">Reference proteome</keyword>
<dbReference type="Pfam" id="PF00023">
    <property type="entry name" value="Ank"/>
    <property type="match status" value="1"/>
</dbReference>
<dbReference type="Proteomes" id="UP000799324">
    <property type="component" value="Unassembled WGS sequence"/>
</dbReference>
<dbReference type="InterPro" id="IPR051631">
    <property type="entry name" value="Ankyrin-KH/SAM_domain"/>
</dbReference>
<dbReference type="PANTHER" id="PTHR23206:SF7">
    <property type="entry name" value="PROTEIN KINASE DOMAIN-CONTAINING PROTEIN"/>
    <property type="match status" value="1"/>
</dbReference>
<dbReference type="EMBL" id="MU004333">
    <property type="protein sequence ID" value="KAF2656728.1"/>
    <property type="molecule type" value="Genomic_DNA"/>
</dbReference>
<dbReference type="OrthoDB" id="7464126at2759"/>
<protein>
    <submittedName>
        <fullName evidence="4">Ankyrin</fullName>
    </submittedName>
</protein>
<dbReference type="PROSITE" id="PS50088">
    <property type="entry name" value="ANK_REPEAT"/>
    <property type="match status" value="2"/>
</dbReference>
<accession>A0A6A6TCP6</accession>
<keyword evidence="1" id="KW-0677">Repeat</keyword>
<dbReference type="SUPFAM" id="SSF48403">
    <property type="entry name" value="Ankyrin repeat"/>
    <property type="match status" value="1"/>
</dbReference>
<reference evidence="4" key="1">
    <citation type="journal article" date="2020" name="Stud. Mycol.">
        <title>101 Dothideomycetes genomes: a test case for predicting lifestyles and emergence of pathogens.</title>
        <authorList>
            <person name="Haridas S."/>
            <person name="Albert R."/>
            <person name="Binder M."/>
            <person name="Bloem J."/>
            <person name="Labutti K."/>
            <person name="Salamov A."/>
            <person name="Andreopoulos B."/>
            <person name="Baker S."/>
            <person name="Barry K."/>
            <person name="Bills G."/>
            <person name="Bluhm B."/>
            <person name="Cannon C."/>
            <person name="Castanera R."/>
            <person name="Culley D."/>
            <person name="Daum C."/>
            <person name="Ezra D."/>
            <person name="Gonzalez J."/>
            <person name="Henrissat B."/>
            <person name="Kuo A."/>
            <person name="Liang C."/>
            <person name="Lipzen A."/>
            <person name="Lutzoni F."/>
            <person name="Magnuson J."/>
            <person name="Mondo S."/>
            <person name="Nolan M."/>
            <person name="Ohm R."/>
            <person name="Pangilinan J."/>
            <person name="Park H.-J."/>
            <person name="Ramirez L."/>
            <person name="Alfaro M."/>
            <person name="Sun H."/>
            <person name="Tritt A."/>
            <person name="Yoshinaga Y."/>
            <person name="Zwiers L.-H."/>
            <person name="Turgeon B."/>
            <person name="Goodwin S."/>
            <person name="Spatafora J."/>
            <person name="Crous P."/>
            <person name="Grigoriev I."/>
        </authorList>
    </citation>
    <scope>NUCLEOTIDE SEQUENCE</scope>
    <source>
        <strain evidence="4">CBS 122681</strain>
    </source>
</reference>
<evidence type="ECO:0000256" key="2">
    <source>
        <dbReference type="ARBA" id="ARBA00023043"/>
    </source>
</evidence>
<evidence type="ECO:0000313" key="4">
    <source>
        <dbReference type="EMBL" id="KAF2656728.1"/>
    </source>
</evidence>
<feature type="repeat" description="ANK" evidence="3">
    <location>
        <begin position="98"/>
        <end position="130"/>
    </location>
</feature>
<proteinExistence type="predicted"/>
<dbReference type="GO" id="GO:0005737">
    <property type="term" value="C:cytoplasm"/>
    <property type="evidence" value="ECO:0007669"/>
    <property type="project" value="TreeGrafter"/>
</dbReference>
<name>A0A6A6TCP6_9PLEO</name>
<dbReference type="SMART" id="SM00248">
    <property type="entry name" value="ANK"/>
    <property type="match status" value="6"/>
</dbReference>
<dbReference type="Gene3D" id="1.25.40.20">
    <property type="entry name" value="Ankyrin repeat-containing domain"/>
    <property type="match status" value="1"/>
</dbReference>
<feature type="repeat" description="ANK" evidence="3">
    <location>
        <begin position="171"/>
        <end position="196"/>
    </location>
</feature>
<dbReference type="InterPro" id="IPR036770">
    <property type="entry name" value="Ankyrin_rpt-contain_sf"/>
</dbReference>
<dbReference type="AlphaFoldDB" id="A0A6A6TCP6"/>
<dbReference type="PROSITE" id="PS50297">
    <property type="entry name" value="ANK_REP_REGION"/>
    <property type="match status" value="2"/>
</dbReference>
<organism evidence="4 5">
    <name type="scientific">Lophiostoma macrostomum CBS 122681</name>
    <dbReference type="NCBI Taxonomy" id="1314788"/>
    <lineage>
        <taxon>Eukaryota</taxon>
        <taxon>Fungi</taxon>
        <taxon>Dikarya</taxon>
        <taxon>Ascomycota</taxon>
        <taxon>Pezizomycotina</taxon>
        <taxon>Dothideomycetes</taxon>
        <taxon>Pleosporomycetidae</taxon>
        <taxon>Pleosporales</taxon>
        <taxon>Lophiostomataceae</taxon>
        <taxon>Lophiostoma</taxon>
    </lineage>
</organism>
<dbReference type="InterPro" id="IPR002110">
    <property type="entry name" value="Ankyrin_rpt"/>
</dbReference>
<evidence type="ECO:0000256" key="1">
    <source>
        <dbReference type="ARBA" id="ARBA00022737"/>
    </source>
</evidence>
<keyword evidence="2 3" id="KW-0040">ANK repeat</keyword>
<gene>
    <name evidence="4" type="ORF">K491DRAFT_744235</name>
</gene>
<evidence type="ECO:0000256" key="3">
    <source>
        <dbReference type="PROSITE-ProRule" id="PRU00023"/>
    </source>
</evidence>